<dbReference type="InterPro" id="IPR015943">
    <property type="entry name" value="WD40/YVTN_repeat-like_dom_sf"/>
</dbReference>
<dbReference type="PANTHER" id="PTHR36507:SF1">
    <property type="entry name" value="BLL1555 PROTEIN"/>
    <property type="match status" value="1"/>
</dbReference>
<comment type="caution">
    <text evidence="1">The sequence shown here is derived from an EMBL/GenBank/DDBJ whole genome shotgun (WGS) entry which is preliminary data.</text>
</comment>
<dbReference type="InterPro" id="IPR008972">
    <property type="entry name" value="Cupredoxin"/>
</dbReference>
<dbReference type="Gene3D" id="2.130.10.10">
    <property type="entry name" value="YVTN repeat-like/Quinoprotein amine dehydrogenase"/>
    <property type="match status" value="1"/>
</dbReference>
<name>A0ABP9B8W2_9GAMM</name>
<evidence type="ECO:0000313" key="1">
    <source>
        <dbReference type="EMBL" id="GAA4790745.1"/>
    </source>
</evidence>
<sequence>MSSTVVLALALLAAEAARAPAPEVGRVTESHSSRMTVDHVIMVSPTEPYYSPSTLRLRIGESVVWRNDGRADTTHSVVEIRSKAFALDLPVGGEARFTPAAPGEYVYRCRFHPWMTGKLTVEQRHVQVRWQTLPADIVGTRLQESGGMGILVSDDDGNRVFRIITDDAPEPVATLPLRASAWTPTSGRIWLRLASSGRVVERHDGERALPGLPLATRMRKPERPVLARDGRLWLRADERDSWLGIDGDGEIQRAQGQGIMLAASVKGTWWLQDTRLTYRHHDNGSAVRIQGPNVPGRAAHVAVQRDGLWIADGTALLHAMSDGRSVSFSLSSTGDDAMAVLAGDTGPAWVLLRSGTIARIAGVEINTYAAPLDAMTARDFALDAHGEAWLLDREGHRIGRLQSP</sequence>
<dbReference type="RefSeq" id="WP_345302696.1">
    <property type="nucleotide sequence ID" value="NZ_BAABJE010000005.1"/>
</dbReference>
<dbReference type="Proteomes" id="UP001499959">
    <property type="component" value="Unassembled WGS sequence"/>
</dbReference>
<evidence type="ECO:0000313" key="2">
    <source>
        <dbReference type="Proteomes" id="UP001499959"/>
    </source>
</evidence>
<gene>
    <name evidence="1" type="ORF">GCM10023307_15090</name>
</gene>
<keyword evidence="2" id="KW-1185">Reference proteome</keyword>
<accession>A0ABP9B8W2</accession>
<dbReference type="SUPFAM" id="SSF63829">
    <property type="entry name" value="Calcium-dependent phosphotriesterase"/>
    <property type="match status" value="1"/>
</dbReference>
<organism evidence="1 2">
    <name type="scientific">Lysobacter hankyongensis</name>
    <dbReference type="NCBI Taxonomy" id="1176535"/>
    <lineage>
        <taxon>Bacteria</taxon>
        <taxon>Pseudomonadati</taxon>
        <taxon>Pseudomonadota</taxon>
        <taxon>Gammaproteobacteria</taxon>
        <taxon>Lysobacterales</taxon>
        <taxon>Lysobacteraceae</taxon>
        <taxon>Lysobacter</taxon>
    </lineage>
</organism>
<dbReference type="EMBL" id="BAABJE010000005">
    <property type="protein sequence ID" value="GAA4790745.1"/>
    <property type="molecule type" value="Genomic_DNA"/>
</dbReference>
<dbReference type="PANTHER" id="PTHR36507">
    <property type="entry name" value="BLL1555 PROTEIN"/>
    <property type="match status" value="1"/>
</dbReference>
<proteinExistence type="predicted"/>
<dbReference type="Gene3D" id="2.60.40.420">
    <property type="entry name" value="Cupredoxins - blue copper proteins"/>
    <property type="match status" value="1"/>
</dbReference>
<reference evidence="2" key="1">
    <citation type="journal article" date="2019" name="Int. J. Syst. Evol. Microbiol.">
        <title>The Global Catalogue of Microorganisms (GCM) 10K type strain sequencing project: providing services to taxonomists for standard genome sequencing and annotation.</title>
        <authorList>
            <consortium name="The Broad Institute Genomics Platform"/>
            <consortium name="The Broad Institute Genome Sequencing Center for Infectious Disease"/>
            <person name="Wu L."/>
            <person name="Ma J."/>
        </authorList>
    </citation>
    <scope>NUCLEOTIDE SEQUENCE [LARGE SCALE GENOMIC DNA]</scope>
    <source>
        <strain evidence="2">JCM 18204</strain>
    </source>
</reference>
<protein>
    <recommendedName>
        <fullName evidence="3">EfeO-type cupredoxin-like domain-containing protein</fullName>
    </recommendedName>
</protein>
<dbReference type="InterPro" id="IPR052721">
    <property type="entry name" value="ET_Amicyanin"/>
</dbReference>
<dbReference type="SUPFAM" id="SSF49503">
    <property type="entry name" value="Cupredoxins"/>
    <property type="match status" value="1"/>
</dbReference>
<evidence type="ECO:0008006" key="3">
    <source>
        <dbReference type="Google" id="ProtNLM"/>
    </source>
</evidence>